<organism evidence="1 2">
    <name type="scientific">Arenibacter algicola</name>
    <dbReference type="NCBI Taxonomy" id="616991"/>
    <lineage>
        <taxon>Bacteria</taxon>
        <taxon>Pseudomonadati</taxon>
        <taxon>Bacteroidota</taxon>
        <taxon>Flavobacteriia</taxon>
        <taxon>Flavobacteriales</taxon>
        <taxon>Flavobacteriaceae</taxon>
        <taxon>Arenibacter</taxon>
    </lineage>
</organism>
<reference evidence="1 2" key="1">
    <citation type="submission" date="2017-07" db="EMBL/GenBank/DDBJ databases">
        <title>Genome Sequence of Arenibacter algicola Strain SMS7 Isolated from a culture of the Diatom Skeletonema marinoi.</title>
        <authorList>
            <person name="Topel M."/>
            <person name="Pinder M.I.M."/>
            <person name="Johansson O.N."/>
            <person name="Kourtchenko O."/>
            <person name="Godhe A."/>
            <person name="Clarke A.K."/>
        </authorList>
    </citation>
    <scope>NUCLEOTIDE SEQUENCE [LARGE SCALE GENOMIC DNA]</scope>
    <source>
        <strain evidence="1 2">SMS7</strain>
    </source>
</reference>
<dbReference type="RefSeq" id="WP_075695332.1">
    <property type="nucleotide sequence ID" value="NZ_CP022515.1"/>
</dbReference>
<dbReference type="EMBL" id="CP022515">
    <property type="protein sequence ID" value="ASO05455.1"/>
    <property type="molecule type" value="Genomic_DNA"/>
</dbReference>
<evidence type="ECO:0000313" key="1">
    <source>
        <dbReference type="EMBL" id="ASO05455.1"/>
    </source>
</evidence>
<dbReference type="KEGG" id="aalg:AREALGSMS7_01996"/>
<protein>
    <recommendedName>
        <fullName evidence="3">Lipoprotein</fullName>
    </recommendedName>
</protein>
<accession>A0A221UVT2</accession>
<name>A0A221UVT2_9FLAO</name>
<dbReference type="Proteomes" id="UP000204551">
    <property type="component" value="Chromosome"/>
</dbReference>
<evidence type="ECO:0000313" key="2">
    <source>
        <dbReference type="Proteomes" id="UP000204551"/>
    </source>
</evidence>
<dbReference type="AlphaFoldDB" id="A0A221UVT2"/>
<gene>
    <name evidence="1" type="ORF">AREALGSMS7_01996</name>
</gene>
<proteinExistence type="predicted"/>
<sequence>MRNLIPIIVLIFLSSCAARKNSLTDLSKIGLLGNVKYLKFINQNNEEKEADDSDEEIGFIDNEYFFNKNGMITEQRQYSSNELSQIFVFSYDKKNFLISKDYYNSEREIVTKSIFENKLNNKRKLYRQMEFRAWERSLSDSIKVRYRIFPEEIIEFLYDKNGNLIQQNLYQRNTSFKNVIEYQDGKMIKGKTVSLLDNSIWSSIQYDCIKFDQNQNCIKYEDTDVTIEYYK</sequence>
<dbReference type="PROSITE" id="PS51257">
    <property type="entry name" value="PROKAR_LIPOPROTEIN"/>
    <property type="match status" value="1"/>
</dbReference>
<evidence type="ECO:0008006" key="3">
    <source>
        <dbReference type="Google" id="ProtNLM"/>
    </source>
</evidence>